<protein>
    <submittedName>
        <fullName evidence="2">Uncharacterized protein</fullName>
    </submittedName>
</protein>
<dbReference type="AlphaFoldDB" id="A0A523BI21"/>
<name>A0A523BI21_9CREN</name>
<reference evidence="2 4" key="1">
    <citation type="journal article" date="2019" name="Nat. Microbiol.">
        <title>Expanding anaerobic alkane metabolism in the domain of Archaea.</title>
        <authorList>
            <person name="Wang Y."/>
            <person name="Wegener G."/>
            <person name="Hou J."/>
            <person name="Wang F."/>
            <person name="Xiao X."/>
        </authorList>
    </citation>
    <scope>NUCLEOTIDE SEQUENCE [LARGE SCALE GENOMIC DNA]</scope>
    <source>
        <strain evidence="2">WYZ-LMO11</strain>
    </source>
</reference>
<evidence type="ECO:0000313" key="3">
    <source>
        <dbReference type="Proteomes" id="UP000316080"/>
    </source>
</evidence>
<gene>
    <name evidence="2" type="ORF">DSO09_00035</name>
    <name evidence="1" type="ORF">EF809_03725</name>
</gene>
<dbReference type="Proteomes" id="UP000316080">
    <property type="component" value="Unassembled WGS sequence"/>
</dbReference>
<reference evidence="1 3" key="2">
    <citation type="journal article" date="2019" name="Nat. Microbiol.">
        <title>Wide diversity of methane and short-chain alkane metabolisms in uncultured archaea.</title>
        <authorList>
            <person name="Borrel G."/>
            <person name="Adam P.S."/>
            <person name="McKay L.J."/>
            <person name="Chen L.X."/>
            <person name="Sierra-Garcia I.N."/>
            <person name="Sieber C.M."/>
            <person name="Letourneur Q."/>
            <person name="Ghozlane A."/>
            <person name="Andersen G.L."/>
            <person name="Li W.J."/>
            <person name="Hallam S.J."/>
            <person name="Muyzer G."/>
            <person name="de Oliveira V.M."/>
            <person name="Inskeep W.P."/>
            <person name="Banfield J.F."/>
            <person name="Gribaldo S."/>
        </authorList>
    </citation>
    <scope>NUCLEOTIDE SEQUENCE [LARGE SCALE GENOMIC DNA]</scope>
    <source>
        <strain evidence="1">Verst-YHS</strain>
    </source>
</reference>
<dbReference type="Proteomes" id="UP000317265">
    <property type="component" value="Unassembled WGS sequence"/>
</dbReference>
<comment type="caution">
    <text evidence="2">The sequence shown here is derived from an EMBL/GenBank/DDBJ whole genome shotgun (WGS) entry which is preliminary data.</text>
</comment>
<dbReference type="EMBL" id="RXIH01000032">
    <property type="protein sequence ID" value="RZN56025.1"/>
    <property type="molecule type" value="Genomic_DNA"/>
</dbReference>
<accession>A0A523BI21</accession>
<evidence type="ECO:0000313" key="1">
    <source>
        <dbReference type="EMBL" id="RZN56025.1"/>
    </source>
</evidence>
<proteinExistence type="predicted"/>
<evidence type="ECO:0000313" key="2">
    <source>
        <dbReference type="EMBL" id="TDA40568.1"/>
    </source>
</evidence>
<dbReference type="EMBL" id="QNVI01000002">
    <property type="protein sequence ID" value="TDA40568.1"/>
    <property type="molecule type" value="Genomic_DNA"/>
</dbReference>
<organism evidence="2 4">
    <name type="scientific">Thermoproteota archaeon</name>
    <dbReference type="NCBI Taxonomy" id="2056631"/>
    <lineage>
        <taxon>Archaea</taxon>
        <taxon>Thermoproteota</taxon>
    </lineage>
</organism>
<sequence length="59" mass="6958">MFQSRGIACAGCREAVFNCPMLRCPRCDYEFPIEKDEILLRKTSNFIKKDMKNFGERFC</sequence>
<evidence type="ECO:0000313" key="4">
    <source>
        <dbReference type="Proteomes" id="UP000317265"/>
    </source>
</evidence>